<feature type="compositionally biased region" description="Acidic residues" evidence="1">
    <location>
        <begin position="429"/>
        <end position="440"/>
    </location>
</feature>
<proteinExistence type="predicted"/>
<dbReference type="InterPro" id="IPR038050">
    <property type="entry name" value="Neuro_actylchol_rec"/>
</dbReference>
<feature type="region of interest" description="Disordered" evidence="1">
    <location>
        <begin position="194"/>
        <end position="217"/>
    </location>
</feature>
<evidence type="ECO:0000256" key="2">
    <source>
        <dbReference type="SAM" id="Phobius"/>
    </source>
</evidence>
<feature type="transmembrane region" description="Helical" evidence="2">
    <location>
        <begin position="309"/>
        <end position="326"/>
    </location>
</feature>
<feature type="region of interest" description="Disordered" evidence="1">
    <location>
        <begin position="429"/>
        <end position="471"/>
    </location>
</feature>
<dbReference type="EMBL" id="JBGBPQ010000033">
    <property type="protein sequence ID" value="KAL1495269.1"/>
    <property type="molecule type" value="Genomic_DNA"/>
</dbReference>
<sequence>MSTQPGRRDLHSLISRAVGQTLSEVQQHRHTAVDPYTARLLRKRVDSVGGGRRDSTAHPVGLDVTVLDVWNADVKSESFCAKLKVRARWLCPSEHAEEAMAEGGDGLDTGWEPEWCPYITIGSSMNTQIEYAFYAAERDAAGLVWITGDWTMNSHILEAYDLHAFPFDVQDFNIVVRMENSAMRMELQALPNLTQRGGEHTSRKRRKRGQPTSPITRGGCAVRVEAAGLELPDFRTLRARNDGSNWLECAALYRTLPKTNEVQVVLLYERNPLFYVMNFMLLLFAITSCAAFGWSIAWEQVEDRLALDVTLLLTSIAFKQVLAGTVPPISYLTRLDAYALGSLGFLLLATAAHAALGFLSQHCEQCSFARADAAAMWAWGGAWLAANALYAAAVRRMGARARRTFSLRHAARRGFRRADVSRLDVKEWYDEEEGEGEEEKGEGGKGEGKGEEERADDRAAEKRSSLISGAV</sequence>
<dbReference type="GO" id="GO:0006811">
    <property type="term" value="P:monoatomic ion transport"/>
    <property type="evidence" value="ECO:0007669"/>
    <property type="project" value="InterPro"/>
</dbReference>
<feature type="transmembrane region" description="Helical" evidence="2">
    <location>
        <begin position="376"/>
        <end position="394"/>
    </location>
</feature>
<gene>
    <name evidence="3" type="ORF">AB1Y20_017129</name>
</gene>
<dbReference type="Proteomes" id="UP001515480">
    <property type="component" value="Unassembled WGS sequence"/>
</dbReference>
<evidence type="ECO:0008006" key="5">
    <source>
        <dbReference type="Google" id="ProtNLM"/>
    </source>
</evidence>
<dbReference type="GO" id="GO:0016020">
    <property type="term" value="C:membrane"/>
    <property type="evidence" value="ECO:0007669"/>
    <property type="project" value="InterPro"/>
</dbReference>
<keyword evidence="4" id="KW-1185">Reference proteome</keyword>
<name>A0AB34IBL7_PRYPA</name>
<dbReference type="InterPro" id="IPR036719">
    <property type="entry name" value="Neuro-gated_channel_TM_sf"/>
</dbReference>
<feature type="transmembrane region" description="Helical" evidence="2">
    <location>
        <begin position="273"/>
        <end position="297"/>
    </location>
</feature>
<keyword evidence="2" id="KW-0812">Transmembrane</keyword>
<comment type="caution">
    <text evidence="3">The sequence shown here is derived from an EMBL/GenBank/DDBJ whole genome shotgun (WGS) entry which is preliminary data.</text>
</comment>
<dbReference type="SUPFAM" id="SSF90112">
    <property type="entry name" value="Neurotransmitter-gated ion-channel transmembrane pore"/>
    <property type="match status" value="1"/>
</dbReference>
<feature type="transmembrane region" description="Helical" evidence="2">
    <location>
        <begin position="338"/>
        <end position="356"/>
    </location>
</feature>
<keyword evidence="2" id="KW-0472">Membrane</keyword>
<evidence type="ECO:0000313" key="3">
    <source>
        <dbReference type="EMBL" id="KAL1495269.1"/>
    </source>
</evidence>
<evidence type="ECO:0000313" key="4">
    <source>
        <dbReference type="Proteomes" id="UP001515480"/>
    </source>
</evidence>
<evidence type="ECO:0000256" key="1">
    <source>
        <dbReference type="SAM" id="MobiDB-lite"/>
    </source>
</evidence>
<feature type="compositionally biased region" description="Basic and acidic residues" evidence="1">
    <location>
        <begin position="441"/>
        <end position="464"/>
    </location>
</feature>
<protein>
    <recommendedName>
        <fullName evidence="5">Neurotransmitter-gated ion-channel ligand-binding domain-containing protein</fullName>
    </recommendedName>
</protein>
<dbReference type="Gene3D" id="1.20.58.390">
    <property type="entry name" value="Neurotransmitter-gated ion-channel transmembrane domain"/>
    <property type="match status" value="1"/>
</dbReference>
<dbReference type="AlphaFoldDB" id="A0AB34IBL7"/>
<reference evidence="3 4" key="1">
    <citation type="journal article" date="2024" name="Science">
        <title>Giant polyketide synthase enzymes in the biosynthesis of giant marine polyether toxins.</title>
        <authorList>
            <person name="Fallon T.R."/>
            <person name="Shende V.V."/>
            <person name="Wierzbicki I.H."/>
            <person name="Pendleton A.L."/>
            <person name="Watervoot N.F."/>
            <person name="Auber R.P."/>
            <person name="Gonzalez D.J."/>
            <person name="Wisecaver J.H."/>
            <person name="Moore B.S."/>
        </authorList>
    </citation>
    <scope>NUCLEOTIDE SEQUENCE [LARGE SCALE GENOMIC DNA]</scope>
    <source>
        <strain evidence="3 4">12B1</strain>
    </source>
</reference>
<keyword evidence="2" id="KW-1133">Transmembrane helix</keyword>
<organism evidence="3 4">
    <name type="scientific">Prymnesium parvum</name>
    <name type="common">Toxic golden alga</name>
    <dbReference type="NCBI Taxonomy" id="97485"/>
    <lineage>
        <taxon>Eukaryota</taxon>
        <taxon>Haptista</taxon>
        <taxon>Haptophyta</taxon>
        <taxon>Prymnesiophyceae</taxon>
        <taxon>Prymnesiales</taxon>
        <taxon>Prymnesiaceae</taxon>
        <taxon>Prymnesium</taxon>
    </lineage>
</organism>
<accession>A0AB34IBL7</accession>